<feature type="domain" description="FHA" evidence="1">
    <location>
        <begin position="16"/>
        <end position="62"/>
    </location>
</feature>
<dbReference type="Proteomes" id="UP000075635">
    <property type="component" value="Unassembled WGS sequence"/>
</dbReference>
<name>A0A150RGV0_SORCE</name>
<dbReference type="Pfam" id="PF00498">
    <property type="entry name" value="FHA"/>
    <property type="match status" value="1"/>
</dbReference>
<dbReference type="PROSITE" id="PS50006">
    <property type="entry name" value="FHA_DOMAIN"/>
    <property type="match status" value="1"/>
</dbReference>
<dbReference type="InterPro" id="IPR000253">
    <property type="entry name" value="FHA_dom"/>
</dbReference>
<sequence>MEGVTRDVYHLYRDETVIGRETGDIVFTADPFLSRRHAAIRRNPATGEFTLTDLESSNGTYVAIREDVSLVDRDFVRIGQHLFRVDLPR</sequence>
<reference evidence="2 3" key="1">
    <citation type="submission" date="2014-02" db="EMBL/GenBank/DDBJ databases">
        <title>The small core and large imbalanced accessory genome model reveals a collaborative survival strategy of Sorangium cellulosum strains in nature.</title>
        <authorList>
            <person name="Han K."/>
            <person name="Peng R."/>
            <person name="Blom J."/>
            <person name="Li Y.-Z."/>
        </authorList>
    </citation>
    <scope>NUCLEOTIDE SEQUENCE [LARGE SCALE GENOMIC DNA]</scope>
    <source>
        <strain evidence="2 3">So0011-07</strain>
    </source>
</reference>
<proteinExistence type="predicted"/>
<dbReference type="InterPro" id="IPR008984">
    <property type="entry name" value="SMAD_FHA_dom_sf"/>
</dbReference>
<dbReference type="AlphaFoldDB" id="A0A150RGV0"/>
<evidence type="ECO:0000313" key="2">
    <source>
        <dbReference type="EMBL" id="KYF79462.1"/>
    </source>
</evidence>
<dbReference type="SUPFAM" id="SSF49879">
    <property type="entry name" value="SMAD/FHA domain"/>
    <property type="match status" value="1"/>
</dbReference>
<gene>
    <name evidence="2" type="ORF">BE17_08980</name>
</gene>
<dbReference type="EMBL" id="JEMB01002645">
    <property type="protein sequence ID" value="KYF79462.1"/>
    <property type="molecule type" value="Genomic_DNA"/>
</dbReference>
<accession>A0A150RGV0</accession>
<dbReference type="CDD" id="cd00060">
    <property type="entry name" value="FHA"/>
    <property type="match status" value="1"/>
</dbReference>
<protein>
    <recommendedName>
        <fullName evidence="1">FHA domain-containing protein</fullName>
    </recommendedName>
</protein>
<evidence type="ECO:0000313" key="3">
    <source>
        <dbReference type="Proteomes" id="UP000075635"/>
    </source>
</evidence>
<dbReference type="Gene3D" id="2.60.200.20">
    <property type="match status" value="1"/>
</dbReference>
<comment type="caution">
    <text evidence="2">The sequence shown here is derived from an EMBL/GenBank/DDBJ whole genome shotgun (WGS) entry which is preliminary data.</text>
</comment>
<organism evidence="2 3">
    <name type="scientific">Sorangium cellulosum</name>
    <name type="common">Polyangium cellulosum</name>
    <dbReference type="NCBI Taxonomy" id="56"/>
    <lineage>
        <taxon>Bacteria</taxon>
        <taxon>Pseudomonadati</taxon>
        <taxon>Myxococcota</taxon>
        <taxon>Polyangia</taxon>
        <taxon>Polyangiales</taxon>
        <taxon>Polyangiaceae</taxon>
        <taxon>Sorangium</taxon>
    </lineage>
</organism>
<evidence type="ECO:0000259" key="1">
    <source>
        <dbReference type="PROSITE" id="PS50006"/>
    </source>
</evidence>
<dbReference type="SMART" id="SM00240">
    <property type="entry name" value="FHA"/>
    <property type="match status" value="1"/>
</dbReference>